<keyword evidence="5" id="KW-1185">Reference proteome</keyword>
<sequence length="201" mass="22022">MTGHGEQMMASGLRILVADEDRAALERLSATLRDLGHTVAAYAIKVSEVAAKVVGEDPDASMVVLHEDDDHALALIEEIAAYASGPVIVLTLREDPEFVARAADRGIDAYARPETPDAVQSAIELALRRYAELERLETKVEQLEGALERRAVIERAKGILMERHGVDALTAFERLRTHARATRRRVVDVAREVADGVLQLP</sequence>
<gene>
    <name evidence="4" type="ORF">R7226_04995</name>
</gene>
<evidence type="ECO:0000313" key="5">
    <source>
        <dbReference type="Proteomes" id="UP001284601"/>
    </source>
</evidence>
<dbReference type="InterPro" id="IPR001789">
    <property type="entry name" value="Sig_transdc_resp-reg_receiver"/>
</dbReference>
<evidence type="ECO:0000259" key="2">
    <source>
        <dbReference type="PROSITE" id="PS50110"/>
    </source>
</evidence>
<dbReference type="InterPro" id="IPR005561">
    <property type="entry name" value="ANTAR"/>
</dbReference>
<dbReference type="Gene3D" id="1.10.10.10">
    <property type="entry name" value="Winged helix-like DNA-binding domain superfamily/Winged helix DNA-binding domain"/>
    <property type="match status" value="1"/>
</dbReference>
<name>A0ABU4HK58_9ACTN</name>
<proteinExistence type="predicted"/>
<feature type="domain" description="ANTAR" evidence="3">
    <location>
        <begin position="133"/>
        <end position="194"/>
    </location>
</feature>
<reference evidence="4 5" key="2">
    <citation type="submission" date="2023-10" db="EMBL/GenBank/DDBJ databases">
        <authorList>
            <person name="Han X.F."/>
        </authorList>
    </citation>
    <scope>NUCLEOTIDE SEQUENCE [LARGE SCALE GENOMIC DNA]</scope>
    <source>
        <strain evidence="4 5">KCTC 39840</strain>
    </source>
</reference>
<dbReference type="Proteomes" id="UP001284601">
    <property type="component" value="Unassembled WGS sequence"/>
</dbReference>
<dbReference type="PROSITE" id="PS50110">
    <property type="entry name" value="RESPONSE_REGULATORY"/>
    <property type="match status" value="1"/>
</dbReference>
<evidence type="ECO:0000256" key="1">
    <source>
        <dbReference type="PROSITE-ProRule" id="PRU00169"/>
    </source>
</evidence>
<dbReference type="Gene3D" id="3.40.50.2300">
    <property type="match status" value="1"/>
</dbReference>
<protein>
    <submittedName>
        <fullName evidence="4">ANTAR domain-containing protein</fullName>
    </submittedName>
</protein>
<feature type="domain" description="Response regulatory" evidence="2">
    <location>
        <begin position="14"/>
        <end position="127"/>
    </location>
</feature>
<dbReference type="PIRSF" id="PIRSF036382">
    <property type="entry name" value="RR_antiterm"/>
    <property type="match status" value="1"/>
</dbReference>
<evidence type="ECO:0000313" key="4">
    <source>
        <dbReference type="EMBL" id="MDW5593681.1"/>
    </source>
</evidence>
<dbReference type="InterPro" id="IPR011006">
    <property type="entry name" value="CheY-like_superfamily"/>
</dbReference>
<comment type="caution">
    <text evidence="1">Lacks conserved residue(s) required for the propagation of feature annotation.</text>
</comment>
<dbReference type="PROSITE" id="PS50921">
    <property type="entry name" value="ANTAR"/>
    <property type="match status" value="1"/>
</dbReference>
<accession>A0ABU4HK58</accession>
<dbReference type="InterPro" id="IPR036388">
    <property type="entry name" value="WH-like_DNA-bd_sf"/>
</dbReference>
<organism evidence="4 5">
    <name type="scientific">Conexibacter stalactiti</name>
    <dbReference type="NCBI Taxonomy" id="1940611"/>
    <lineage>
        <taxon>Bacteria</taxon>
        <taxon>Bacillati</taxon>
        <taxon>Actinomycetota</taxon>
        <taxon>Thermoleophilia</taxon>
        <taxon>Solirubrobacterales</taxon>
        <taxon>Conexibacteraceae</taxon>
        <taxon>Conexibacter</taxon>
    </lineage>
</organism>
<dbReference type="Pfam" id="PF03861">
    <property type="entry name" value="ANTAR"/>
    <property type="match status" value="1"/>
</dbReference>
<dbReference type="EMBL" id="JAWSTH010000007">
    <property type="protein sequence ID" value="MDW5593681.1"/>
    <property type="molecule type" value="Genomic_DNA"/>
</dbReference>
<evidence type="ECO:0000259" key="3">
    <source>
        <dbReference type="PROSITE" id="PS50921"/>
    </source>
</evidence>
<comment type="caution">
    <text evidence="4">The sequence shown here is derived from an EMBL/GenBank/DDBJ whole genome shotgun (WGS) entry which is preliminary data.</text>
</comment>
<dbReference type="RefSeq" id="WP_318595940.1">
    <property type="nucleotide sequence ID" value="NZ_JAWSTH010000007.1"/>
</dbReference>
<dbReference type="SMART" id="SM01012">
    <property type="entry name" value="ANTAR"/>
    <property type="match status" value="1"/>
</dbReference>
<dbReference type="InterPro" id="IPR008327">
    <property type="entry name" value="Sig_transdc_resp-reg_antiterm"/>
</dbReference>
<reference evidence="5" key="1">
    <citation type="submission" date="2023-07" db="EMBL/GenBank/DDBJ databases">
        <title>Conexibacter stalactiti sp. nov., isolated from stalactites in a lava cave and emended description of the genus Conexibacter.</title>
        <authorList>
            <person name="Lee S.D."/>
        </authorList>
    </citation>
    <scope>NUCLEOTIDE SEQUENCE [LARGE SCALE GENOMIC DNA]</scope>
    <source>
        <strain evidence="5">KCTC 39840</strain>
    </source>
</reference>
<dbReference type="SUPFAM" id="SSF52172">
    <property type="entry name" value="CheY-like"/>
    <property type="match status" value="1"/>
</dbReference>